<name>A0A558HM23_9GAMM</name>
<dbReference type="InterPro" id="IPR007138">
    <property type="entry name" value="ABM_dom"/>
</dbReference>
<evidence type="ECO:0000313" key="3">
    <source>
        <dbReference type="Proteomes" id="UP000319941"/>
    </source>
</evidence>
<evidence type="ECO:0000313" key="2">
    <source>
        <dbReference type="EMBL" id="TVU70128.1"/>
    </source>
</evidence>
<feature type="domain" description="ABM" evidence="1">
    <location>
        <begin position="2"/>
        <end position="99"/>
    </location>
</feature>
<dbReference type="PANTHER" id="PTHR33336">
    <property type="entry name" value="QUINOL MONOOXYGENASE YGIN-RELATED"/>
    <property type="match status" value="1"/>
</dbReference>
<organism evidence="2 3">
    <name type="scientific">Cobetia crustatorum</name>
    <dbReference type="NCBI Taxonomy" id="553385"/>
    <lineage>
        <taxon>Bacteria</taxon>
        <taxon>Pseudomonadati</taxon>
        <taxon>Pseudomonadota</taxon>
        <taxon>Gammaproteobacteria</taxon>
        <taxon>Oceanospirillales</taxon>
        <taxon>Halomonadaceae</taxon>
        <taxon>Cobetia</taxon>
    </lineage>
</organism>
<dbReference type="Proteomes" id="UP000319941">
    <property type="component" value="Unassembled WGS sequence"/>
</dbReference>
<dbReference type="Pfam" id="PF03992">
    <property type="entry name" value="ABM"/>
    <property type="match status" value="1"/>
</dbReference>
<dbReference type="InterPro" id="IPR011008">
    <property type="entry name" value="Dimeric_a/b-barrel"/>
</dbReference>
<dbReference type="AlphaFoldDB" id="A0A558HM23"/>
<dbReference type="STRING" id="553385.GCA_000591415_02312"/>
<keyword evidence="3" id="KW-1185">Reference proteome</keyword>
<sequence>MIWVVATVTAKQGHGKDVFNELCAVAPTVREEDGCHAYHPCLDSERVASKDNEARPDTITVVEAWESHDALQAHRETEHMQRFRDNAGEWITDGDIRILSPAG</sequence>
<keyword evidence="2" id="KW-0560">Oxidoreductase</keyword>
<dbReference type="PANTHER" id="PTHR33336:SF3">
    <property type="entry name" value="ABM DOMAIN-CONTAINING PROTEIN"/>
    <property type="match status" value="1"/>
</dbReference>
<comment type="caution">
    <text evidence="2">The sequence shown here is derived from an EMBL/GenBank/DDBJ whole genome shotgun (WGS) entry which is preliminary data.</text>
</comment>
<evidence type="ECO:0000259" key="1">
    <source>
        <dbReference type="PROSITE" id="PS51725"/>
    </source>
</evidence>
<dbReference type="InterPro" id="IPR050744">
    <property type="entry name" value="AI-2_Isomerase_LsrG"/>
</dbReference>
<dbReference type="RefSeq" id="WP_024952325.1">
    <property type="nucleotide sequence ID" value="NZ_CAWOWR010000116.1"/>
</dbReference>
<gene>
    <name evidence="2" type="ORF">FQP86_10015</name>
</gene>
<dbReference type="EMBL" id="VNFH01000006">
    <property type="protein sequence ID" value="TVU70128.1"/>
    <property type="molecule type" value="Genomic_DNA"/>
</dbReference>
<protein>
    <submittedName>
        <fullName evidence="2">Antibiotic biosynthesis monooxygenase</fullName>
    </submittedName>
</protein>
<dbReference type="PROSITE" id="PS51725">
    <property type="entry name" value="ABM"/>
    <property type="match status" value="1"/>
</dbReference>
<dbReference type="GO" id="GO:0005829">
    <property type="term" value="C:cytosol"/>
    <property type="evidence" value="ECO:0007669"/>
    <property type="project" value="TreeGrafter"/>
</dbReference>
<dbReference type="Gene3D" id="3.30.70.100">
    <property type="match status" value="1"/>
</dbReference>
<keyword evidence="2" id="KW-0503">Monooxygenase</keyword>
<reference evidence="2 3" key="1">
    <citation type="submission" date="2019-07" db="EMBL/GenBank/DDBJ databases">
        <title>Diversity of Bacteria from Kongsfjorden, Arctic.</title>
        <authorList>
            <person name="Yu Y."/>
        </authorList>
    </citation>
    <scope>NUCLEOTIDE SEQUENCE [LARGE SCALE GENOMIC DNA]</scope>
    <source>
        <strain evidence="2 3">SM1923</strain>
    </source>
</reference>
<accession>A0A558HM23</accession>
<dbReference type="OrthoDB" id="9812192at2"/>
<dbReference type="GO" id="GO:0004497">
    <property type="term" value="F:monooxygenase activity"/>
    <property type="evidence" value="ECO:0007669"/>
    <property type="project" value="UniProtKB-KW"/>
</dbReference>
<dbReference type="SUPFAM" id="SSF54909">
    <property type="entry name" value="Dimeric alpha+beta barrel"/>
    <property type="match status" value="1"/>
</dbReference>
<proteinExistence type="predicted"/>